<proteinExistence type="predicted"/>
<dbReference type="Proteomes" id="UP000654075">
    <property type="component" value="Unassembled WGS sequence"/>
</dbReference>
<reference evidence="2" key="1">
    <citation type="submission" date="2021-02" db="EMBL/GenBank/DDBJ databases">
        <authorList>
            <person name="Dougan E. K."/>
            <person name="Rhodes N."/>
            <person name="Thang M."/>
            <person name="Chan C."/>
        </authorList>
    </citation>
    <scope>NUCLEOTIDE SEQUENCE</scope>
</reference>
<dbReference type="EMBL" id="CAJNNV010000049">
    <property type="protein sequence ID" value="CAE8581225.1"/>
    <property type="molecule type" value="Genomic_DNA"/>
</dbReference>
<name>A0A813D660_POLGL</name>
<sequence>MKSWARSPQGDSRPRGKGKGRGKQEPSVPGQPYSEPPEKRRRIENRGKEQSRDLVGLVKASAELSLQTARNSRIHSGMALTTILVPESPSISAALAAETVSQPLLTDLRRWACLVLALCEDEKVSAEHGTVLSEHAQATASIDALLGRLLSCSIVPTFADSKIIKIQFAVAAVLQKTATAVVGALVDLGGEAKFGPPPRTSAERAVSSALASFNR</sequence>
<organism evidence="2 3">
    <name type="scientific">Polarella glacialis</name>
    <name type="common">Dinoflagellate</name>
    <dbReference type="NCBI Taxonomy" id="89957"/>
    <lineage>
        <taxon>Eukaryota</taxon>
        <taxon>Sar</taxon>
        <taxon>Alveolata</taxon>
        <taxon>Dinophyceae</taxon>
        <taxon>Suessiales</taxon>
        <taxon>Suessiaceae</taxon>
        <taxon>Polarella</taxon>
    </lineage>
</organism>
<comment type="caution">
    <text evidence="2">The sequence shown here is derived from an EMBL/GenBank/DDBJ whole genome shotgun (WGS) entry which is preliminary data.</text>
</comment>
<protein>
    <submittedName>
        <fullName evidence="2">Uncharacterized protein</fullName>
    </submittedName>
</protein>
<evidence type="ECO:0000313" key="3">
    <source>
        <dbReference type="Proteomes" id="UP000654075"/>
    </source>
</evidence>
<keyword evidence="3" id="KW-1185">Reference proteome</keyword>
<gene>
    <name evidence="2" type="ORF">PGLA1383_LOCUS256</name>
</gene>
<evidence type="ECO:0000313" key="2">
    <source>
        <dbReference type="EMBL" id="CAE8581225.1"/>
    </source>
</evidence>
<dbReference type="AlphaFoldDB" id="A0A813D660"/>
<feature type="region of interest" description="Disordered" evidence="1">
    <location>
        <begin position="1"/>
        <end position="52"/>
    </location>
</feature>
<accession>A0A813D660</accession>
<evidence type="ECO:0000256" key="1">
    <source>
        <dbReference type="SAM" id="MobiDB-lite"/>
    </source>
</evidence>